<evidence type="ECO:0000313" key="3">
    <source>
        <dbReference type="Proteomes" id="UP000199021"/>
    </source>
</evidence>
<dbReference type="EMBL" id="FOFB01000018">
    <property type="protein sequence ID" value="SEQ88460.1"/>
    <property type="molecule type" value="Genomic_DNA"/>
</dbReference>
<dbReference type="STRING" id="478744.SAMN05444359_1183"/>
<gene>
    <name evidence="2" type="ORF">SAMN05444359_1183</name>
</gene>
<dbReference type="Gene3D" id="3.40.50.150">
    <property type="entry name" value="Vaccinia Virus protein VP39"/>
    <property type="match status" value="1"/>
</dbReference>
<dbReference type="PANTHER" id="PTHR43464:SF82">
    <property type="entry name" value="METHYLTRANSFERASE DOMAIN-CONTAINING PROTEIN"/>
    <property type="match status" value="1"/>
</dbReference>
<dbReference type="FunCoup" id="A0A1H9JNQ5">
    <property type="interactions" value="1"/>
</dbReference>
<dbReference type="Pfam" id="PF13649">
    <property type="entry name" value="Methyltransf_25"/>
    <property type="match status" value="1"/>
</dbReference>
<sequence length="266" mass="30236">MIDYLSLNREQWNARTKAHLTSEFYDVEGWLAGKDSLKAPELAILPKDFSGLRILHLQCHFGQDTLTFARHGAIVTGVDLSDAAITAARELAQKANLEARFINCDLYSLPDHLEEEETFDIVFTSYGTITWLPDLDRWAGIVARYLKPGGQFVFAEFHNMAYLWNDERTAIKYPYFNPEPIVEEMTSSYTDGSDEVRGTEVNWDHTVSSVVTALLGAGLTLKGFQEYDYSPYKCFHDSVPAGEPGHWHLKQMPGLIPLVYTLDFWK</sequence>
<name>A0A1H9JNQ5_9BACT</name>
<dbReference type="SUPFAM" id="SSF53335">
    <property type="entry name" value="S-adenosyl-L-methionine-dependent methyltransferases"/>
    <property type="match status" value="1"/>
</dbReference>
<dbReference type="GO" id="GO:0032259">
    <property type="term" value="P:methylation"/>
    <property type="evidence" value="ECO:0007669"/>
    <property type="project" value="UniProtKB-KW"/>
</dbReference>
<keyword evidence="2" id="KW-0489">Methyltransferase</keyword>
<keyword evidence="3" id="KW-1185">Reference proteome</keyword>
<dbReference type="CDD" id="cd02440">
    <property type="entry name" value="AdoMet_MTases"/>
    <property type="match status" value="1"/>
</dbReference>
<dbReference type="InParanoid" id="A0A1H9JNQ5"/>
<protein>
    <submittedName>
        <fullName evidence="2">Methyltransferase domain-containing protein</fullName>
    </submittedName>
</protein>
<dbReference type="PANTHER" id="PTHR43464">
    <property type="entry name" value="METHYLTRANSFERASE"/>
    <property type="match status" value="1"/>
</dbReference>
<dbReference type="GO" id="GO:0008168">
    <property type="term" value="F:methyltransferase activity"/>
    <property type="evidence" value="ECO:0007669"/>
    <property type="project" value="UniProtKB-KW"/>
</dbReference>
<accession>A0A1H9JNQ5</accession>
<organism evidence="2 3">
    <name type="scientific">Neolewinella agarilytica</name>
    <dbReference type="NCBI Taxonomy" id="478744"/>
    <lineage>
        <taxon>Bacteria</taxon>
        <taxon>Pseudomonadati</taxon>
        <taxon>Bacteroidota</taxon>
        <taxon>Saprospiria</taxon>
        <taxon>Saprospirales</taxon>
        <taxon>Lewinellaceae</taxon>
        <taxon>Neolewinella</taxon>
    </lineage>
</organism>
<evidence type="ECO:0000313" key="2">
    <source>
        <dbReference type="EMBL" id="SEQ88460.1"/>
    </source>
</evidence>
<dbReference type="AlphaFoldDB" id="A0A1H9JNQ5"/>
<keyword evidence="2" id="KW-0808">Transferase</keyword>
<feature type="domain" description="Methyltransferase" evidence="1">
    <location>
        <begin position="54"/>
        <end position="150"/>
    </location>
</feature>
<reference evidence="3" key="1">
    <citation type="submission" date="2016-10" db="EMBL/GenBank/DDBJ databases">
        <authorList>
            <person name="Varghese N."/>
            <person name="Submissions S."/>
        </authorList>
    </citation>
    <scope>NUCLEOTIDE SEQUENCE [LARGE SCALE GENOMIC DNA]</scope>
    <source>
        <strain evidence="3">DSM 24740</strain>
    </source>
</reference>
<dbReference type="InterPro" id="IPR041698">
    <property type="entry name" value="Methyltransf_25"/>
</dbReference>
<proteinExistence type="predicted"/>
<dbReference type="RefSeq" id="WP_090170210.1">
    <property type="nucleotide sequence ID" value="NZ_FOFB01000018.1"/>
</dbReference>
<dbReference type="InterPro" id="IPR029063">
    <property type="entry name" value="SAM-dependent_MTases_sf"/>
</dbReference>
<dbReference type="OrthoDB" id="8385759at2"/>
<evidence type="ECO:0000259" key="1">
    <source>
        <dbReference type="Pfam" id="PF13649"/>
    </source>
</evidence>
<dbReference type="Proteomes" id="UP000199021">
    <property type="component" value="Unassembled WGS sequence"/>
</dbReference>